<dbReference type="Gene3D" id="3.40.30.10">
    <property type="entry name" value="Glutaredoxin"/>
    <property type="match status" value="1"/>
</dbReference>
<dbReference type="InterPro" id="IPR036249">
    <property type="entry name" value="Thioredoxin-like_sf"/>
</dbReference>
<evidence type="ECO:0000256" key="5">
    <source>
        <dbReference type="ARBA" id="ARBA00023284"/>
    </source>
</evidence>
<sequence>MPKTRPNNPRSTTTPERRSQRDRRAGGKAARAMQKRGMSTNTKVTLGLLAVVLIGLTALFVVVQRQSGKAGQVSAERLVRADSHRLSTAGDDRVTLVEFLDFECPACGQAFPQVERLRTEYAGRITYVVRNFPLSVHANAENAARAAEAAGKQDKFEQMYVKLFQTQSSWGNQQQDQSAVLAGYAEQLGLDMTRYRADVSDESTADRIRQDQQDGTAAGVQGTPTFFLNGERFDGPATYAALKGAVDAALNG</sequence>
<keyword evidence="3" id="KW-0560">Oxidoreductase</keyword>
<keyword evidence="4" id="KW-1015">Disulfide bond</keyword>
<keyword evidence="7" id="KW-0812">Transmembrane</keyword>
<gene>
    <name evidence="9" type="ORF">GA0070558_1676</name>
</gene>
<evidence type="ECO:0000313" key="9">
    <source>
        <dbReference type="EMBL" id="SCF23154.1"/>
    </source>
</evidence>
<proteinExistence type="inferred from homology"/>
<evidence type="ECO:0000259" key="8">
    <source>
        <dbReference type="PROSITE" id="PS51352"/>
    </source>
</evidence>
<evidence type="ECO:0000256" key="7">
    <source>
        <dbReference type="SAM" id="Phobius"/>
    </source>
</evidence>
<evidence type="ECO:0000256" key="2">
    <source>
        <dbReference type="ARBA" id="ARBA00022729"/>
    </source>
</evidence>
<feature type="compositionally biased region" description="Basic and acidic residues" evidence="6">
    <location>
        <begin position="15"/>
        <end position="25"/>
    </location>
</feature>
<evidence type="ECO:0000256" key="6">
    <source>
        <dbReference type="SAM" id="MobiDB-lite"/>
    </source>
</evidence>
<feature type="compositionally biased region" description="Low complexity" evidence="6">
    <location>
        <begin position="27"/>
        <end position="37"/>
    </location>
</feature>
<feature type="compositionally biased region" description="Basic and acidic residues" evidence="6">
    <location>
        <begin position="201"/>
        <end position="212"/>
    </location>
</feature>
<name>A0A1C4YR76_9ACTN</name>
<dbReference type="PANTHER" id="PTHR13887">
    <property type="entry name" value="GLUTATHIONE S-TRANSFERASE KAPPA"/>
    <property type="match status" value="1"/>
</dbReference>
<keyword evidence="2" id="KW-0732">Signal</keyword>
<comment type="similarity">
    <text evidence="1">Belongs to the thioredoxin family. DsbA subfamily.</text>
</comment>
<evidence type="ECO:0000256" key="3">
    <source>
        <dbReference type="ARBA" id="ARBA00023002"/>
    </source>
</evidence>
<keyword evidence="5" id="KW-0676">Redox-active center</keyword>
<evidence type="ECO:0000256" key="4">
    <source>
        <dbReference type="ARBA" id="ARBA00023157"/>
    </source>
</evidence>
<dbReference type="EMBL" id="FMCW01000067">
    <property type="protein sequence ID" value="SCF23154.1"/>
    <property type="molecule type" value="Genomic_DNA"/>
</dbReference>
<dbReference type="AlphaFoldDB" id="A0A1C4YR76"/>
<reference evidence="9 10" key="1">
    <citation type="submission" date="2016-06" db="EMBL/GenBank/DDBJ databases">
        <authorList>
            <person name="Kjaerup R.B."/>
            <person name="Dalgaard T.S."/>
            <person name="Juul-Madsen H.R."/>
        </authorList>
    </citation>
    <scope>NUCLEOTIDE SEQUENCE [LARGE SCALE GENOMIC DNA]</scope>
    <source>
        <strain evidence="9 10">DSM 45626</strain>
    </source>
</reference>
<feature type="region of interest" description="Disordered" evidence="6">
    <location>
        <begin position="201"/>
        <end position="221"/>
    </location>
</feature>
<dbReference type="GO" id="GO:0016853">
    <property type="term" value="F:isomerase activity"/>
    <property type="evidence" value="ECO:0007669"/>
    <property type="project" value="UniProtKB-KW"/>
</dbReference>
<keyword evidence="7" id="KW-1133">Transmembrane helix</keyword>
<organism evidence="9 10">
    <name type="scientific">Micromonospora haikouensis</name>
    <dbReference type="NCBI Taxonomy" id="686309"/>
    <lineage>
        <taxon>Bacteria</taxon>
        <taxon>Bacillati</taxon>
        <taxon>Actinomycetota</taxon>
        <taxon>Actinomycetes</taxon>
        <taxon>Micromonosporales</taxon>
        <taxon>Micromonosporaceae</taxon>
        <taxon>Micromonospora</taxon>
    </lineage>
</organism>
<dbReference type="RefSeq" id="WP_256092262.1">
    <property type="nucleotide sequence ID" value="NZ_FMCW01000067.1"/>
</dbReference>
<evidence type="ECO:0000313" key="10">
    <source>
        <dbReference type="Proteomes" id="UP000199375"/>
    </source>
</evidence>
<dbReference type="Proteomes" id="UP000199375">
    <property type="component" value="Unassembled WGS sequence"/>
</dbReference>
<accession>A0A1C4YR76</accession>
<feature type="domain" description="Thioredoxin" evidence="8">
    <location>
        <begin position="52"/>
        <end position="251"/>
    </location>
</feature>
<keyword evidence="7" id="KW-0472">Membrane</keyword>
<dbReference type="InterPro" id="IPR013766">
    <property type="entry name" value="Thioredoxin_domain"/>
</dbReference>
<dbReference type="Pfam" id="PF13462">
    <property type="entry name" value="Thioredoxin_4"/>
    <property type="match status" value="1"/>
</dbReference>
<dbReference type="SUPFAM" id="SSF52833">
    <property type="entry name" value="Thioredoxin-like"/>
    <property type="match status" value="1"/>
</dbReference>
<dbReference type="PROSITE" id="PS51352">
    <property type="entry name" value="THIOREDOXIN_2"/>
    <property type="match status" value="1"/>
</dbReference>
<dbReference type="InterPro" id="IPR012336">
    <property type="entry name" value="Thioredoxin-like_fold"/>
</dbReference>
<dbReference type="PANTHER" id="PTHR13887:SF14">
    <property type="entry name" value="DISULFIDE BOND FORMATION PROTEIN D"/>
    <property type="match status" value="1"/>
</dbReference>
<dbReference type="GO" id="GO:0016491">
    <property type="term" value="F:oxidoreductase activity"/>
    <property type="evidence" value="ECO:0007669"/>
    <property type="project" value="UniProtKB-KW"/>
</dbReference>
<feature type="compositionally biased region" description="Low complexity" evidence="6">
    <location>
        <begin position="1"/>
        <end position="14"/>
    </location>
</feature>
<evidence type="ECO:0000256" key="1">
    <source>
        <dbReference type="ARBA" id="ARBA00005791"/>
    </source>
</evidence>
<feature type="region of interest" description="Disordered" evidence="6">
    <location>
        <begin position="1"/>
        <end position="37"/>
    </location>
</feature>
<keyword evidence="9" id="KW-0413">Isomerase</keyword>
<feature type="transmembrane region" description="Helical" evidence="7">
    <location>
        <begin position="44"/>
        <end position="63"/>
    </location>
</feature>
<protein>
    <submittedName>
        <fullName evidence="9">Protein-disulfide isomerase</fullName>
    </submittedName>
</protein>